<proteinExistence type="predicted"/>
<evidence type="ECO:0000313" key="2">
    <source>
        <dbReference type="EMBL" id="GID13231.1"/>
    </source>
</evidence>
<evidence type="ECO:0000313" key="3">
    <source>
        <dbReference type="Proteomes" id="UP000612808"/>
    </source>
</evidence>
<dbReference type="AlphaFoldDB" id="A0A8J3J7T1"/>
<dbReference type="GO" id="GO:0008757">
    <property type="term" value="F:S-adenosylmethionine-dependent methyltransferase activity"/>
    <property type="evidence" value="ECO:0007669"/>
    <property type="project" value="InterPro"/>
</dbReference>
<dbReference type="SUPFAM" id="SSF53335">
    <property type="entry name" value="S-adenosyl-L-methionine-dependent methyltransferases"/>
    <property type="match status" value="1"/>
</dbReference>
<accession>A0A8J3J7T1</accession>
<dbReference type="Proteomes" id="UP000612808">
    <property type="component" value="Unassembled WGS sequence"/>
</dbReference>
<feature type="domain" description="Methyltransferase type 11" evidence="1">
    <location>
        <begin position="37"/>
        <end position="121"/>
    </location>
</feature>
<organism evidence="2 3">
    <name type="scientific">Actinocatenispora rupis</name>
    <dbReference type="NCBI Taxonomy" id="519421"/>
    <lineage>
        <taxon>Bacteria</taxon>
        <taxon>Bacillati</taxon>
        <taxon>Actinomycetota</taxon>
        <taxon>Actinomycetes</taxon>
        <taxon>Micromonosporales</taxon>
        <taxon>Micromonosporaceae</taxon>
        <taxon>Actinocatenispora</taxon>
    </lineage>
</organism>
<dbReference type="EMBL" id="BOMB01000023">
    <property type="protein sequence ID" value="GID13231.1"/>
    <property type="molecule type" value="Genomic_DNA"/>
</dbReference>
<protein>
    <recommendedName>
        <fullName evidence="1">Methyltransferase type 11 domain-containing protein</fullName>
    </recommendedName>
</protein>
<dbReference type="Gene3D" id="3.40.50.150">
    <property type="entry name" value="Vaccinia Virus protein VP39"/>
    <property type="match status" value="1"/>
</dbReference>
<reference evidence="2" key="1">
    <citation type="submission" date="2021-01" db="EMBL/GenBank/DDBJ databases">
        <title>Whole genome shotgun sequence of Actinocatenispora rupis NBRC 107355.</title>
        <authorList>
            <person name="Komaki H."/>
            <person name="Tamura T."/>
        </authorList>
    </citation>
    <scope>NUCLEOTIDE SEQUENCE</scope>
    <source>
        <strain evidence="2">NBRC 107355</strain>
    </source>
</reference>
<comment type="caution">
    <text evidence="2">The sequence shown here is derived from an EMBL/GenBank/DDBJ whole genome shotgun (WGS) entry which is preliminary data.</text>
</comment>
<sequence length="262" mass="29452">MTELSPDYDTDPGRWRSWTAPRDAHDTVATHLTGPVLDVACGDGRLARALRPGVRWIGVDSSPTQLAANPYRPVVRADMLALPFPDGTFAEVTHLWCLYHLADPRPAIREAYRVLRPGGHYHACTAARTNDPEPLPDGYPPSPFDAEDAAAIVGSVFPHVTAEPWDSRYFPLDTRDEIRAYCRHNLIPAERAETAPVPLWLTKRGTIVRATRPWHRCAARDPRRGWRPHGHVTRRQHHQSVRVELRGLEPLTSALQRRCSAS</sequence>
<dbReference type="PANTHER" id="PTHR43591">
    <property type="entry name" value="METHYLTRANSFERASE"/>
    <property type="match status" value="1"/>
</dbReference>
<gene>
    <name evidence="2" type="ORF">Aru02nite_41200</name>
</gene>
<dbReference type="InterPro" id="IPR029063">
    <property type="entry name" value="SAM-dependent_MTases_sf"/>
</dbReference>
<dbReference type="CDD" id="cd02440">
    <property type="entry name" value="AdoMet_MTases"/>
    <property type="match status" value="1"/>
</dbReference>
<keyword evidence="3" id="KW-1185">Reference proteome</keyword>
<evidence type="ECO:0000259" key="1">
    <source>
        <dbReference type="Pfam" id="PF08241"/>
    </source>
</evidence>
<dbReference type="InterPro" id="IPR013216">
    <property type="entry name" value="Methyltransf_11"/>
</dbReference>
<dbReference type="Pfam" id="PF08241">
    <property type="entry name" value="Methyltransf_11"/>
    <property type="match status" value="1"/>
</dbReference>
<name>A0A8J3J7T1_9ACTN</name>